<evidence type="ECO:0000256" key="3">
    <source>
        <dbReference type="ARBA" id="ARBA00022536"/>
    </source>
</evidence>
<evidence type="ECO:0000256" key="12">
    <source>
        <dbReference type="SAM" id="SignalP"/>
    </source>
</evidence>
<dbReference type="PROSITE" id="PS00010">
    <property type="entry name" value="ASX_HYDROXYL"/>
    <property type="match status" value="1"/>
</dbReference>
<evidence type="ECO:0000256" key="6">
    <source>
        <dbReference type="ARBA" id="ARBA00023136"/>
    </source>
</evidence>
<dbReference type="InterPro" id="IPR000742">
    <property type="entry name" value="EGF"/>
</dbReference>
<evidence type="ECO:0000313" key="15">
    <source>
        <dbReference type="RefSeq" id="XP_018094144.1"/>
    </source>
</evidence>
<evidence type="ECO:0000313" key="14">
    <source>
        <dbReference type="Proteomes" id="UP000186698"/>
    </source>
</evidence>
<dbReference type="Bgee" id="108702889">
    <property type="expression patterns" value="Expressed in camera-type eye and 15 other cell types or tissues"/>
</dbReference>
<dbReference type="OrthoDB" id="9946171at2759"/>
<dbReference type="InterPro" id="IPR018097">
    <property type="entry name" value="EGF_Ca-bd_CS"/>
</dbReference>
<dbReference type="Pfam" id="PF07645">
    <property type="entry name" value="EGF_CA"/>
    <property type="match status" value="1"/>
</dbReference>
<evidence type="ECO:0000256" key="9">
    <source>
        <dbReference type="PROSITE-ProRule" id="PRU00076"/>
    </source>
</evidence>
<feature type="chain" id="PRO_5043613035" evidence="12">
    <location>
        <begin position="23"/>
        <end position="1184"/>
    </location>
</feature>
<feature type="region of interest" description="Disordered" evidence="10">
    <location>
        <begin position="658"/>
        <end position="713"/>
    </location>
</feature>
<comment type="caution">
    <text evidence="9">Lacks conserved residue(s) required for the propagation of feature annotation.</text>
</comment>
<dbReference type="PROSITE" id="PS01187">
    <property type="entry name" value="EGF_CA"/>
    <property type="match status" value="1"/>
</dbReference>
<dbReference type="OMA" id="TESSNFH"/>
<dbReference type="PROSITE" id="PS50026">
    <property type="entry name" value="EGF_3"/>
    <property type="match status" value="2"/>
</dbReference>
<evidence type="ECO:0000256" key="7">
    <source>
        <dbReference type="ARBA" id="ARBA00023157"/>
    </source>
</evidence>
<dbReference type="Gene3D" id="2.10.25.10">
    <property type="entry name" value="Laminin"/>
    <property type="match status" value="2"/>
</dbReference>
<keyword evidence="3 9" id="KW-0245">EGF-like domain</keyword>
<dbReference type="PANTHER" id="PTHR24037">
    <property type="entry name" value="HEART DEVELOPMENT PROTEIN WITH EGF-LIKE DOMAINS 1"/>
    <property type="match status" value="1"/>
</dbReference>
<feature type="compositionally biased region" description="Polar residues" evidence="10">
    <location>
        <begin position="136"/>
        <end position="147"/>
    </location>
</feature>
<reference evidence="15" key="1">
    <citation type="submission" date="2025-08" db="UniProtKB">
        <authorList>
            <consortium name="RefSeq"/>
        </authorList>
    </citation>
    <scope>IDENTIFICATION</scope>
    <source>
        <strain evidence="15">J_2021</strain>
        <tissue evidence="15">Erythrocytes</tissue>
    </source>
</reference>
<evidence type="ECO:0000256" key="8">
    <source>
        <dbReference type="ARBA" id="ARBA00023180"/>
    </source>
</evidence>
<feature type="compositionally biased region" description="Polar residues" evidence="10">
    <location>
        <begin position="76"/>
        <end position="104"/>
    </location>
</feature>
<dbReference type="PaxDb" id="8355-A0A1L8ENJ6"/>
<dbReference type="InterPro" id="IPR001881">
    <property type="entry name" value="EGF-like_Ca-bd_dom"/>
</dbReference>
<keyword evidence="7 9" id="KW-1015">Disulfide bond</keyword>
<dbReference type="FunFam" id="2.10.25.10:FF:000143">
    <property type="entry name" value="Protein crumbs 1"/>
    <property type="match status" value="1"/>
</dbReference>
<dbReference type="STRING" id="8355.A0A1L8ENJ6"/>
<dbReference type="PROSITE" id="PS00022">
    <property type="entry name" value="EGF_1"/>
    <property type="match status" value="1"/>
</dbReference>
<dbReference type="SUPFAM" id="SSF57196">
    <property type="entry name" value="EGF/Laminin"/>
    <property type="match status" value="1"/>
</dbReference>
<evidence type="ECO:0000256" key="2">
    <source>
        <dbReference type="ARBA" id="ARBA00022475"/>
    </source>
</evidence>
<dbReference type="InterPro" id="IPR000152">
    <property type="entry name" value="EGF-type_Asp/Asn_hydroxyl_site"/>
</dbReference>
<feature type="domain" description="EGF-like" evidence="13">
    <location>
        <begin position="826"/>
        <end position="865"/>
    </location>
</feature>
<feature type="region of interest" description="Disordered" evidence="10">
    <location>
        <begin position="503"/>
        <end position="533"/>
    </location>
</feature>
<keyword evidence="14" id="KW-1185">Reference proteome</keyword>
<evidence type="ECO:0000313" key="16">
    <source>
        <dbReference type="Xenbase" id="XB-GENE-17342817"/>
    </source>
</evidence>
<dbReference type="AGR" id="Xenbase:XB-GENE-17342817"/>
<comment type="subcellular location">
    <subcellularLocation>
        <location evidence="1">Cell membrane</location>
    </subcellularLocation>
</comment>
<dbReference type="PANTHER" id="PTHR24037:SF3">
    <property type="entry name" value="PROTEIN HEG HOMOLOG 1"/>
    <property type="match status" value="1"/>
</dbReference>
<dbReference type="GO" id="GO:0005509">
    <property type="term" value="F:calcium ion binding"/>
    <property type="evidence" value="ECO:0007669"/>
    <property type="project" value="InterPro"/>
</dbReference>
<keyword evidence="11" id="KW-1133">Transmembrane helix</keyword>
<evidence type="ECO:0000256" key="5">
    <source>
        <dbReference type="ARBA" id="ARBA00022737"/>
    </source>
</evidence>
<dbReference type="GO" id="GO:0007507">
    <property type="term" value="P:heart development"/>
    <property type="evidence" value="ECO:0000318"/>
    <property type="project" value="GO_Central"/>
</dbReference>
<organism evidence="14 15">
    <name type="scientific">Xenopus laevis</name>
    <name type="common">African clawed frog</name>
    <dbReference type="NCBI Taxonomy" id="8355"/>
    <lineage>
        <taxon>Eukaryota</taxon>
        <taxon>Metazoa</taxon>
        <taxon>Chordata</taxon>
        <taxon>Craniata</taxon>
        <taxon>Vertebrata</taxon>
        <taxon>Euteleostomi</taxon>
        <taxon>Amphibia</taxon>
        <taxon>Batrachia</taxon>
        <taxon>Anura</taxon>
        <taxon>Pipoidea</taxon>
        <taxon>Pipidae</taxon>
        <taxon>Xenopodinae</taxon>
        <taxon>Xenopus</taxon>
        <taxon>Xenopus</taxon>
    </lineage>
</organism>
<feature type="compositionally biased region" description="Low complexity" evidence="10">
    <location>
        <begin position="24"/>
        <end position="40"/>
    </location>
</feature>
<dbReference type="SMART" id="SM00181">
    <property type="entry name" value="EGF"/>
    <property type="match status" value="3"/>
</dbReference>
<feature type="signal peptide" evidence="12">
    <location>
        <begin position="1"/>
        <end position="22"/>
    </location>
</feature>
<feature type="domain" description="EGF-like" evidence="13">
    <location>
        <begin position="787"/>
        <end position="824"/>
    </location>
</feature>
<dbReference type="RefSeq" id="XP_018094144.1">
    <property type="nucleotide sequence ID" value="XM_018238655.2"/>
</dbReference>
<dbReference type="CTD" id="108702889"/>
<accession>A0A1L8ENJ6</accession>
<gene>
    <name evidence="15 16" type="primary">heg1.S</name>
</gene>
<feature type="compositionally biased region" description="Polar residues" evidence="10">
    <location>
        <begin position="658"/>
        <end position="680"/>
    </location>
</feature>
<keyword evidence="2" id="KW-1003">Cell membrane</keyword>
<dbReference type="SMART" id="SM00179">
    <property type="entry name" value="EGF_CA"/>
    <property type="match status" value="2"/>
</dbReference>
<protein>
    <submittedName>
        <fullName evidence="15">Protein HEG homolog 1 isoform X1</fullName>
    </submittedName>
</protein>
<feature type="region of interest" description="Disordered" evidence="10">
    <location>
        <begin position="24"/>
        <end position="119"/>
    </location>
</feature>
<feature type="disulfide bond" evidence="9">
    <location>
        <begin position="814"/>
        <end position="823"/>
    </location>
</feature>
<name>A0A1L8ENJ6_XENLA</name>
<evidence type="ECO:0000256" key="1">
    <source>
        <dbReference type="ARBA" id="ARBA00004236"/>
    </source>
</evidence>
<feature type="transmembrane region" description="Helical" evidence="11">
    <location>
        <begin position="1053"/>
        <end position="1078"/>
    </location>
</feature>
<dbReference type="KEGG" id="xla:108702889"/>
<dbReference type="AlphaFoldDB" id="A0A1L8ENJ6"/>
<keyword evidence="4 12" id="KW-0732">Signal</keyword>
<keyword evidence="8" id="KW-0325">Glycoprotein</keyword>
<dbReference type="InterPro" id="IPR049883">
    <property type="entry name" value="NOTCH1_EGF-like"/>
</dbReference>
<evidence type="ECO:0000256" key="10">
    <source>
        <dbReference type="SAM" id="MobiDB-lite"/>
    </source>
</evidence>
<evidence type="ECO:0000256" key="4">
    <source>
        <dbReference type="ARBA" id="ARBA00022729"/>
    </source>
</evidence>
<proteinExistence type="predicted"/>
<evidence type="ECO:0000259" key="13">
    <source>
        <dbReference type="PROSITE" id="PS50026"/>
    </source>
</evidence>
<evidence type="ECO:0000256" key="11">
    <source>
        <dbReference type="SAM" id="Phobius"/>
    </source>
</evidence>
<dbReference type="GeneID" id="108702889"/>
<dbReference type="CDD" id="cd00054">
    <property type="entry name" value="EGF_CA"/>
    <property type="match status" value="2"/>
</dbReference>
<keyword evidence="11" id="KW-0812">Transmembrane</keyword>
<dbReference type="PROSITE" id="PS01186">
    <property type="entry name" value="EGF_2"/>
    <property type="match status" value="1"/>
</dbReference>
<dbReference type="Pfam" id="PF00008">
    <property type="entry name" value="EGF"/>
    <property type="match status" value="1"/>
</dbReference>
<dbReference type="GO" id="GO:0005886">
    <property type="term" value="C:plasma membrane"/>
    <property type="evidence" value="ECO:0007669"/>
    <property type="project" value="UniProtKB-SubCell"/>
</dbReference>
<feature type="region of interest" description="Disordered" evidence="10">
    <location>
        <begin position="133"/>
        <end position="193"/>
    </location>
</feature>
<keyword evidence="6 11" id="KW-0472">Membrane</keyword>
<sequence>MFPGLTLRAALLLSVLWAPVRPHTVWTSSTGTPPSVTPGPNLTRTDIASEPGGSVTWTPRGHWSQPEPETHKPTKQGATGTHRQSESSRTISQSELAESGSLNLPETHLPAGFKGSGTHMSWRQSANQLMAPASEPTWNKEPNNIPSRSGDVLESTDSFASPEPGTVNPKTAHMDQPEPQTESHIPSGSELDWTGQNYLHTDWERPSATEVVLKSVTKQHVRKRTPHTDTTLYRSSTLTRTLLSLTNPNGSGDITEIPNTYKTATEPRFLENQGGQVDTTRHDEGFATQYSGTPAWDNSNTTQDLHNSKVTLQDSGKTTWSGNWTQNTEIIPAPNSETSVQESNDVTKNSTITTQDPEITISGITALKSSNSDLLSTSRTQEPDNATMDLIITTQNVITASNSGTFSPGNYPLQTPSYGAPTFSSATSHHASYTSVTFTSIPVTAPHKTDVPTNNPSTFVSISNRPSASKLSLLQSEPSSSMLSPLAPFAVLISSPATHFISLSTKSSQPSSPDIFSSSPILSEQPSSSLSPSLSEISSATFSTTSYISLSPTSTLSASLPAPSSTTAGTEVTSMPLTTNQFSEFSTAAATLVTYLINQTIQPHRTITDSARTVFVGTDSREITNNPTVSVADNILVETSKPVDGSVSTMSTETLQTVSATSVETAAQSTDPAPSTTMSSDLLPPPIHHSTQELPHSDVHTTESSNFHFTQDDPNRQVLTSITTKMNPNIFTLAMDLRTSTVGTTKPQSSIDQATSPSHILTVKSSTTTTPKSPVFTFSRIISPAEKGGHCLSNPCQNGGHCVELGHNSYKCECPSGWQGEHCATDVDECLTDPCPTQISCINKRGSFSCHCPLGSFLEKETGCVLARTFLGHIKVPRNFLNGTMGRYREVQQIEEVIVHLLNKSFSGLSGYYQSDVTNSSDTNHILISVQNVFSLSSNVTKKDIKQSLQNYMRSCESALESSPGCHLMLHPQLYYIADGLCSVSPPECDRDTTECSDVTGVAICQCKPGYFKYTKMDHSCKACEDGFQRVNSSCVRCPFGLGGFNCSNPYQLITVIIAAAGGGLLLVLGIALTVTCCRKNKNDINKLIFKSGEFQMSPYAEYGKSPRSSDWGRETIEMQENGSTKNLLQMTDVYYSPGPQNPELDRNGLYPYTGLPGSRHSCIYSGQFNPSFISEENRRRDYF</sequence>
<keyword evidence="5" id="KW-0677">Repeat</keyword>
<dbReference type="Proteomes" id="UP000186698">
    <property type="component" value="Chromosome 9_10S"/>
</dbReference>
<dbReference type="Xenbase" id="XB-GENE-17342817">
    <property type="gene designation" value="heg1.S"/>
</dbReference>